<comment type="caution">
    <text evidence="1">The sequence shown here is derived from an EMBL/GenBank/DDBJ whole genome shotgun (WGS) entry which is preliminary data.</text>
</comment>
<gene>
    <name evidence="1" type="ORF">DSL92_03930</name>
</gene>
<accession>A0A3S0Q1C5</accession>
<dbReference type="EMBL" id="RXHI01000010">
    <property type="protein sequence ID" value="RUA22757.1"/>
    <property type="molecule type" value="Genomic_DNA"/>
</dbReference>
<organism evidence="1">
    <name type="scientific">Billgrantia gudaonensis</name>
    <dbReference type="NCBI Taxonomy" id="376427"/>
    <lineage>
        <taxon>Bacteria</taxon>
        <taxon>Pseudomonadati</taxon>
        <taxon>Pseudomonadota</taxon>
        <taxon>Gammaproteobacteria</taxon>
        <taxon>Oceanospirillales</taxon>
        <taxon>Halomonadaceae</taxon>
        <taxon>Billgrantia</taxon>
    </lineage>
</organism>
<sequence length="73" mass="8056">MQRRLGWAAVNGRRARRWRWCSPGTDRRVDATPRWALGLASWAWTVPAKAVLQRNGQAYGQGGTGHGSHGVTS</sequence>
<evidence type="ECO:0000313" key="1">
    <source>
        <dbReference type="EMBL" id="RUA22757.1"/>
    </source>
</evidence>
<proteinExistence type="predicted"/>
<protein>
    <submittedName>
        <fullName evidence="1">Uncharacterized protein</fullName>
    </submittedName>
</protein>
<reference evidence="1" key="1">
    <citation type="submission" date="2018-12" db="EMBL/GenBank/DDBJ databases">
        <authorList>
            <person name="Jadhav K."/>
            <person name="Kushwaha B."/>
            <person name="Jadhav I."/>
        </authorList>
    </citation>
    <scope>NUCLEOTIDE SEQUENCE [LARGE SCALE GENOMIC DNA]</scope>
    <source>
        <strain evidence="1">SBS 10</strain>
    </source>
</reference>
<name>A0A3S0Q1C5_9GAMM</name>
<dbReference type="AlphaFoldDB" id="A0A3S0Q1C5"/>